<proteinExistence type="predicted"/>
<protein>
    <submittedName>
        <fullName evidence="1">Uncharacterized protein</fullName>
    </submittedName>
</protein>
<sequence length="503" mass="58241">MGWDQLAAELWTKIADECYSPDEVRALCSPEMPRHIRDSARPVLFRSLMFRAYNMIDRFDFSKVEPHQYPSSVIEMQELSRRRFTELPLSPLARHVRFWNYIGYLPQPTTPDLVNKESAKKIFLRTYADAMWPLFRASLPLYIGLTSLIMANVVIDDETVTALNTLDNLELLRFINCIVSITTKCLRCFDHLTGYLQQEANPTFRVELMIGVCPTLTNLNISAGKGHYRELYSALEQCPLLQELCIEFTAIDEVAFERPSPEAHLSITACPHLSEYTGPAYYAADIITGRPVHTIKLVQLPDRALEHPCIDWIREHFKRGTVPVEVFESPQWPASACIDETFPTLFHEFPHLVSLRLIIAPFQLNEDVNLRDEAERERYNTLHYLNILHILSAPLPYKIPPTLRTLELVTDTEYERHPIHTIFWDVVEALRHSANFANLQKLVVGTLERFQTWGKSEYGIWEMVLEETSFDFDGEGWEYYSDFEDTSDDRRDITEGEEASIDI</sequence>
<dbReference type="SUPFAM" id="SSF52047">
    <property type="entry name" value="RNI-like"/>
    <property type="match status" value="1"/>
</dbReference>
<comment type="caution">
    <text evidence="1">The sequence shown here is derived from an EMBL/GenBank/DDBJ whole genome shotgun (WGS) entry which is preliminary data.</text>
</comment>
<dbReference type="InterPro" id="IPR032675">
    <property type="entry name" value="LRR_dom_sf"/>
</dbReference>
<reference evidence="1" key="1">
    <citation type="submission" date="2021-02" db="EMBL/GenBank/DDBJ databases">
        <title>Psilocybe cubensis genome.</title>
        <authorList>
            <person name="Mckernan K.J."/>
            <person name="Crawford S."/>
            <person name="Trippe A."/>
            <person name="Kane L.T."/>
            <person name="Mclaughlin S."/>
        </authorList>
    </citation>
    <scope>NUCLEOTIDE SEQUENCE [LARGE SCALE GENOMIC DNA]</scope>
    <source>
        <strain evidence="1">MGC-MH-2018</strain>
    </source>
</reference>
<evidence type="ECO:0000313" key="1">
    <source>
        <dbReference type="EMBL" id="KAG5166784.1"/>
    </source>
</evidence>
<organism evidence="1">
    <name type="scientific">Psilocybe cubensis</name>
    <name type="common">Psychedelic mushroom</name>
    <name type="synonym">Stropharia cubensis</name>
    <dbReference type="NCBI Taxonomy" id="181762"/>
    <lineage>
        <taxon>Eukaryota</taxon>
        <taxon>Fungi</taxon>
        <taxon>Dikarya</taxon>
        <taxon>Basidiomycota</taxon>
        <taxon>Agaricomycotina</taxon>
        <taxon>Agaricomycetes</taxon>
        <taxon>Agaricomycetidae</taxon>
        <taxon>Agaricales</taxon>
        <taxon>Agaricineae</taxon>
        <taxon>Strophariaceae</taxon>
        <taxon>Psilocybe</taxon>
    </lineage>
</organism>
<accession>A0A8H7XWH4</accession>
<gene>
    <name evidence="1" type="ORF">JR316_008874</name>
</gene>
<dbReference type="OrthoDB" id="3111456at2759"/>
<dbReference type="AlphaFoldDB" id="A0A8H7XWH4"/>
<dbReference type="Gene3D" id="3.80.10.10">
    <property type="entry name" value="Ribonuclease Inhibitor"/>
    <property type="match status" value="1"/>
</dbReference>
<name>A0A8H7XWH4_PSICU</name>
<dbReference type="EMBL" id="JAFIQS010000008">
    <property type="protein sequence ID" value="KAG5166784.1"/>
    <property type="molecule type" value="Genomic_DNA"/>
</dbReference>